<dbReference type="PROSITE" id="PS00216">
    <property type="entry name" value="SUGAR_TRANSPORT_1"/>
    <property type="match status" value="1"/>
</dbReference>
<reference evidence="8" key="2">
    <citation type="submission" date="2023-05" db="EMBL/GenBank/DDBJ databases">
        <authorList>
            <consortium name="Lawrence Berkeley National Laboratory"/>
            <person name="Steindorff A."/>
            <person name="Hensen N."/>
            <person name="Bonometti L."/>
            <person name="Westerberg I."/>
            <person name="Brannstrom I.O."/>
            <person name="Guillou S."/>
            <person name="Cros-Aarteil S."/>
            <person name="Calhoun S."/>
            <person name="Haridas S."/>
            <person name="Kuo A."/>
            <person name="Mondo S."/>
            <person name="Pangilinan J."/>
            <person name="Riley R."/>
            <person name="Labutti K."/>
            <person name="Andreopoulos B."/>
            <person name="Lipzen A."/>
            <person name="Chen C."/>
            <person name="Yanf M."/>
            <person name="Daum C."/>
            <person name="Ng V."/>
            <person name="Clum A."/>
            <person name="Ohm R."/>
            <person name="Martin F."/>
            <person name="Silar P."/>
            <person name="Natvig D."/>
            <person name="Lalanne C."/>
            <person name="Gautier V."/>
            <person name="Ament-Velasquez S.L."/>
            <person name="Kruys A."/>
            <person name="Hutchinson M.I."/>
            <person name="Powell A.J."/>
            <person name="Barry K."/>
            <person name="Miller A.N."/>
            <person name="Grigoriev I.V."/>
            <person name="Debuchy R."/>
            <person name="Gladieux P."/>
            <person name="Thoren M.H."/>
            <person name="Johannesson H."/>
        </authorList>
    </citation>
    <scope>NUCLEOTIDE SEQUENCE</scope>
    <source>
        <strain evidence="8">CBS 532.94</strain>
    </source>
</reference>
<dbReference type="GO" id="GO:0022857">
    <property type="term" value="F:transmembrane transporter activity"/>
    <property type="evidence" value="ECO:0007669"/>
    <property type="project" value="InterPro"/>
</dbReference>
<organism evidence="8 9">
    <name type="scientific">Achaetomium macrosporum</name>
    <dbReference type="NCBI Taxonomy" id="79813"/>
    <lineage>
        <taxon>Eukaryota</taxon>
        <taxon>Fungi</taxon>
        <taxon>Dikarya</taxon>
        <taxon>Ascomycota</taxon>
        <taxon>Pezizomycotina</taxon>
        <taxon>Sordariomycetes</taxon>
        <taxon>Sordariomycetidae</taxon>
        <taxon>Sordariales</taxon>
        <taxon>Chaetomiaceae</taxon>
        <taxon>Achaetomium</taxon>
    </lineage>
</organism>
<feature type="transmembrane region" description="Helical" evidence="6">
    <location>
        <begin position="92"/>
        <end position="112"/>
    </location>
</feature>
<name>A0AAN7CHQ2_9PEZI</name>
<feature type="transmembrane region" description="Helical" evidence="6">
    <location>
        <begin position="124"/>
        <end position="148"/>
    </location>
</feature>
<evidence type="ECO:0000256" key="1">
    <source>
        <dbReference type="ARBA" id="ARBA00004141"/>
    </source>
</evidence>
<comment type="subcellular location">
    <subcellularLocation>
        <location evidence="1">Membrane</location>
        <topology evidence="1">Multi-pass membrane protein</topology>
    </subcellularLocation>
</comment>
<evidence type="ECO:0000256" key="2">
    <source>
        <dbReference type="ARBA" id="ARBA00022448"/>
    </source>
</evidence>
<dbReference type="EMBL" id="MU860013">
    <property type="protein sequence ID" value="KAK4242005.1"/>
    <property type="molecule type" value="Genomic_DNA"/>
</dbReference>
<dbReference type="AlphaFoldDB" id="A0AAN7CHQ2"/>
<feature type="transmembrane region" description="Helical" evidence="6">
    <location>
        <begin position="487"/>
        <end position="506"/>
    </location>
</feature>
<feature type="transmembrane region" description="Helical" evidence="6">
    <location>
        <begin position="154"/>
        <end position="176"/>
    </location>
</feature>
<keyword evidence="5 6" id="KW-0472">Membrane</keyword>
<feature type="domain" description="Major facilitator superfamily (MFS) profile" evidence="7">
    <location>
        <begin position="1"/>
        <end position="511"/>
    </location>
</feature>
<dbReference type="Pfam" id="PF06609">
    <property type="entry name" value="TRI12"/>
    <property type="match status" value="1"/>
</dbReference>
<keyword evidence="9" id="KW-1185">Reference proteome</keyword>
<dbReference type="Proteomes" id="UP001303760">
    <property type="component" value="Unassembled WGS sequence"/>
</dbReference>
<gene>
    <name evidence="8" type="ORF">C8A03DRAFT_40576</name>
</gene>
<dbReference type="FunFam" id="1.20.1250.20:FF:000784">
    <property type="entry name" value="MFS drug efflux pump"/>
    <property type="match status" value="1"/>
</dbReference>
<evidence type="ECO:0000259" key="7">
    <source>
        <dbReference type="PROSITE" id="PS50850"/>
    </source>
</evidence>
<accession>A0AAN7CHQ2</accession>
<dbReference type="PANTHER" id="PTHR23501">
    <property type="entry name" value="MAJOR FACILITATOR SUPERFAMILY"/>
    <property type="match status" value="1"/>
</dbReference>
<feature type="transmembrane region" description="Helical" evidence="6">
    <location>
        <begin position="390"/>
        <end position="413"/>
    </location>
</feature>
<proteinExistence type="predicted"/>
<feature type="transmembrane region" description="Helical" evidence="6">
    <location>
        <begin position="37"/>
        <end position="59"/>
    </location>
</feature>
<dbReference type="InterPro" id="IPR020846">
    <property type="entry name" value="MFS_dom"/>
</dbReference>
<keyword evidence="3 6" id="KW-0812">Transmembrane</keyword>
<feature type="transmembrane region" description="Helical" evidence="6">
    <location>
        <begin position="358"/>
        <end position="378"/>
    </location>
</feature>
<evidence type="ECO:0000256" key="6">
    <source>
        <dbReference type="SAM" id="Phobius"/>
    </source>
</evidence>
<feature type="transmembrane region" description="Helical" evidence="6">
    <location>
        <begin position="66"/>
        <end position="86"/>
    </location>
</feature>
<dbReference type="InterPro" id="IPR005829">
    <property type="entry name" value="Sugar_transporter_CS"/>
</dbReference>
<keyword evidence="4 6" id="KW-1133">Transmembrane helix</keyword>
<feature type="transmembrane region" description="Helical" evidence="6">
    <location>
        <begin position="307"/>
        <end position="326"/>
    </location>
</feature>
<dbReference type="GO" id="GO:0005886">
    <property type="term" value="C:plasma membrane"/>
    <property type="evidence" value="ECO:0007669"/>
    <property type="project" value="TreeGrafter"/>
</dbReference>
<feature type="transmembrane region" description="Helical" evidence="6">
    <location>
        <begin position="228"/>
        <end position="245"/>
    </location>
</feature>
<protein>
    <submittedName>
        <fullName evidence="8">Major facilitator superfamily domain-containing protein</fullName>
    </submittedName>
</protein>
<comment type="caution">
    <text evidence="8">The sequence shown here is derived from an EMBL/GenBank/DDBJ whole genome shotgun (WGS) entry which is preliminary data.</text>
</comment>
<reference evidence="8" key="1">
    <citation type="journal article" date="2023" name="Mol. Phylogenet. Evol.">
        <title>Genome-scale phylogeny and comparative genomics of the fungal order Sordariales.</title>
        <authorList>
            <person name="Hensen N."/>
            <person name="Bonometti L."/>
            <person name="Westerberg I."/>
            <person name="Brannstrom I.O."/>
            <person name="Guillou S."/>
            <person name="Cros-Aarteil S."/>
            <person name="Calhoun S."/>
            <person name="Haridas S."/>
            <person name="Kuo A."/>
            <person name="Mondo S."/>
            <person name="Pangilinan J."/>
            <person name="Riley R."/>
            <person name="LaButti K."/>
            <person name="Andreopoulos B."/>
            <person name="Lipzen A."/>
            <person name="Chen C."/>
            <person name="Yan M."/>
            <person name="Daum C."/>
            <person name="Ng V."/>
            <person name="Clum A."/>
            <person name="Steindorff A."/>
            <person name="Ohm R.A."/>
            <person name="Martin F."/>
            <person name="Silar P."/>
            <person name="Natvig D.O."/>
            <person name="Lalanne C."/>
            <person name="Gautier V."/>
            <person name="Ament-Velasquez S.L."/>
            <person name="Kruys A."/>
            <person name="Hutchinson M.I."/>
            <person name="Powell A.J."/>
            <person name="Barry K."/>
            <person name="Miller A.N."/>
            <person name="Grigoriev I.V."/>
            <person name="Debuchy R."/>
            <person name="Gladieux P."/>
            <person name="Hiltunen Thoren M."/>
            <person name="Johannesson H."/>
        </authorList>
    </citation>
    <scope>NUCLEOTIDE SEQUENCE</scope>
    <source>
        <strain evidence="8">CBS 532.94</strain>
    </source>
</reference>
<evidence type="ECO:0000256" key="4">
    <source>
        <dbReference type="ARBA" id="ARBA00022989"/>
    </source>
</evidence>
<evidence type="ECO:0000256" key="3">
    <source>
        <dbReference type="ARBA" id="ARBA00022692"/>
    </source>
</evidence>
<dbReference type="InterPro" id="IPR036259">
    <property type="entry name" value="MFS_trans_sf"/>
</dbReference>
<evidence type="ECO:0000313" key="9">
    <source>
        <dbReference type="Proteomes" id="UP001303760"/>
    </source>
</evidence>
<feature type="transmembrane region" description="Helical" evidence="6">
    <location>
        <begin position="333"/>
        <end position="352"/>
    </location>
</feature>
<evidence type="ECO:0000256" key="5">
    <source>
        <dbReference type="ARBA" id="ARBA00023136"/>
    </source>
</evidence>
<feature type="transmembrane region" description="Helical" evidence="6">
    <location>
        <begin position="266"/>
        <end position="287"/>
    </location>
</feature>
<sequence>MALTALAFMWTSAQAPLYLLASAPVYIYRDLGGVGYWVWFVTANLLATAAISPFVGALSDLMGRRYVAIIGSATIIVGQIICGAAQGMDVFIAGMVITGVGTGINELTALAGTAELVPLSHRGYYIAGMVLTVLPLMPSAMYAQMIAYQSTWRFISIVTSGWAFLGLMMTVLCYFPPPRVEPQGWKEKVQLLKRTDFVGGLLSIVGLAGFETGILGGGYEFPWTSPQTFVPLMLGVCFLIAFVVWERMGTKHPMIPRHLSKMPRTLGLTMLITFISGANFFSVLLLWPPEAYNVYGHDPVGVGIRGMPFAFGVFAGCIVSLVLLSWFRGQIKWLIFSASVLMTVGCGCLSLARVDNIHAVYAILFIAGLGVGGITIPVSTVATIICPGDVIATVTALTIAIRIVGGAIGYAVYFNVFVNKLIPELRTLVGTACFRAGIKDPELIHQVIGLTSVSLVNEIRNLPGINEGMWAEIVAAGQVAYANAYPWVYYCSVAFGGVSVLASLFLGDISEMVDDVVVAEMREPTIL</sequence>
<evidence type="ECO:0000313" key="8">
    <source>
        <dbReference type="EMBL" id="KAK4242005.1"/>
    </source>
</evidence>
<keyword evidence="2" id="KW-0813">Transport</keyword>
<dbReference type="Gene3D" id="1.20.1250.20">
    <property type="entry name" value="MFS general substrate transporter like domains"/>
    <property type="match status" value="2"/>
</dbReference>
<feature type="transmembrane region" description="Helical" evidence="6">
    <location>
        <begin position="197"/>
        <end position="216"/>
    </location>
</feature>
<dbReference type="PROSITE" id="PS50850">
    <property type="entry name" value="MFS"/>
    <property type="match status" value="1"/>
</dbReference>
<dbReference type="InterPro" id="IPR010573">
    <property type="entry name" value="MFS_Str1/Tri12-like"/>
</dbReference>
<dbReference type="PANTHER" id="PTHR23501:SF109">
    <property type="entry name" value="MAJOR FACILITATOR SUPERFAMILY (MFS) PROFILE DOMAIN-CONTAINING PROTEIN-RELATED"/>
    <property type="match status" value="1"/>
</dbReference>
<dbReference type="SUPFAM" id="SSF103473">
    <property type="entry name" value="MFS general substrate transporter"/>
    <property type="match status" value="1"/>
</dbReference>